<comment type="caution">
    <text evidence="1">The sequence shown here is derived from an EMBL/GenBank/DDBJ whole genome shotgun (WGS) entry which is preliminary data.</text>
</comment>
<organism evidence="1 2">
    <name type="scientific">Nocardiopsis coralli</name>
    <dbReference type="NCBI Taxonomy" id="2772213"/>
    <lineage>
        <taxon>Bacteria</taxon>
        <taxon>Bacillati</taxon>
        <taxon>Actinomycetota</taxon>
        <taxon>Actinomycetes</taxon>
        <taxon>Streptosporangiales</taxon>
        <taxon>Nocardiopsidaceae</taxon>
        <taxon>Nocardiopsis</taxon>
    </lineage>
</organism>
<evidence type="ECO:0000313" key="1">
    <source>
        <dbReference type="EMBL" id="MBE3000191.1"/>
    </source>
</evidence>
<dbReference type="Proteomes" id="UP000806528">
    <property type="component" value="Unassembled WGS sequence"/>
</dbReference>
<gene>
    <name evidence="1" type="ORF">IDM40_15995</name>
</gene>
<keyword evidence="2" id="KW-1185">Reference proteome</keyword>
<evidence type="ECO:0000313" key="2">
    <source>
        <dbReference type="Proteomes" id="UP000806528"/>
    </source>
</evidence>
<reference evidence="1 2" key="1">
    <citation type="submission" date="2020-09" db="EMBL/GenBank/DDBJ databases">
        <title>Diversity and distribution of actinomycetes associated with coral in the coast of Hainan.</title>
        <authorList>
            <person name="Li F."/>
        </authorList>
    </citation>
    <scope>NUCLEOTIDE SEQUENCE [LARGE SCALE GENOMIC DNA]</scope>
    <source>
        <strain evidence="1 2">HNM0947</strain>
    </source>
</reference>
<name>A0ABR9P8M0_9ACTN</name>
<sequence>MPPGREWTVAEATRWRELWQSPQATQWDDTARGTVAVLVVYESAILAGEASAWMAQEARYASEALGLTPKAMAALGWRIAESAE</sequence>
<accession>A0ABR9P8M0</accession>
<dbReference type="EMBL" id="JADBGI010000013">
    <property type="protein sequence ID" value="MBE3000191.1"/>
    <property type="molecule type" value="Genomic_DNA"/>
</dbReference>
<protein>
    <submittedName>
        <fullName evidence="1">Uncharacterized protein</fullName>
    </submittedName>
</protein>
<proteinExistence type="predicted"/>